<dbReference type="InterPro" id="IPR052345">
    <property type="entry name" value="Rad_response_metalloprotease"/>
</dbReference>
<proteinExistence type="predicted"/>
<dbReference type="PANTHER" id="PTHR43236">
    <property type="entry name" value="ANTITOXIN HIGA1"/>
    <property type="match status" value="1"/>
</dbReference>
<dbReference type="Pfam" id="PF06114">
    <property type="entry name" value="Peptidase_M78"/>
    <property type="match status" value="1"/>
</dbReference>
<organism evidence="2 3">
    <name type="scientific">Flavobacterium luteum</name>
    <dbReference type="NCBI Taxonomy" id="2026654"/>
    <lineage>
        <taxon>Bacteria</taxon>
        <taxon>Pseudomonadati</taxon>
        <taxon>Bacteroidota</taxon>
        <taxon>Flavobacteriia</taxon>
        <taxon>Flavobacteriales</taxon>
        <taxon>Flavobacteriaceae</taxon>
        <taxon>Flavobacterium</taxon>
    </lineage>
</organism>
<dbReference type="OrthoDB" id="9794834at2"/>
<evidence type="ECO:0000313" key="2">
    <source>
        <dbReference type="EMBL" id="KAB1157807.1"/>
    </source>
</evidence>
<reference evidence="2 3" key="1">
    <citation type="submission" date="2019-09" db="EMBL/GenBank/DDBJ databases">
        <title>Flavobacterium sp. nov., isolated from glacier ice.</title>
        <authorList>
            <person name="Liu Q."/>
        </authorList>
    </citation>
    <scope>NUCLEOTIDE SEQUENCE [LARGE SCALE GENOMIC DNA]</scope>
    <source>
        <strain evidence="2 3">NBRC 112527</strain>
    </source>
</reference>
<dbReference type="PANTHER" id="PTHR43236:SF2">
    <property type="entry name" value="BLL0069 PROTEIN"/>
    <property type="match status" value="1"/>
</dbReference>
<comment type="caution">
    <text evidence="2">The sequence shown here is derived from an EMBL/GenBank/DDBJ whole genome shotgun (WGS) entry which is preliminary data.</text>
</comment>
<name>A0A7J5AJM0_9FLAO</name>
<dbReference type="EMBL" id="WAEM01000001">
    <property type="protein sequence ID" value="KAB1157807.1"/>
    <property type="molecule type" value="Genomic_DNA"/>
</dbReference>
<gene>
    <name evidence="2" type="ORF">F6464_01605</name>
</gene>
<dbReference type="InterPro" id="IPR010359">
    <property type="entry name" value="IrrE_HExxH"/>
</dbReference>
<dbReference type="Proteomes" id="UP000490922">
    <property type="component" value="Unassembled WGS sequence"/>
</dbReference>
<dbReference type="Gene3D" id="1.10.10.2910">
    <property type="match status" value="1"/>
</dbReference>
<keyword evidence="3" id="KW-1185">Reference proteome</keyword>
<sequence length="171" mass="19569">MIFKYIEERTENLLIENNFLKTGFDVSKLIKKLNIELIGKNFEGDVSGLFVMTDNKAVISFNKNEDPKRIRFTMAHELGHYILHSKEQPFFIDKSPKVMYRNAASTTGEVLKEREANAFAAALLMPKILIDNEITNCPIGTDDVIKYLAKNFKVSEQAMSFRMSNLGYYIG</sequence>
<evidence type="ECO:0000313" key="3">
    <source>
        <dbReference type="Proteomes" id="UP000490922"/>
    </source>
</evidence>
<protein>
    <submittedName>
        <fullName evidence="2">ImmA/IrrE family metallo-endopeptidase</fullName>
    </submittedName>
</protein>
<evidence type="ECO:0000259" key="1">
    <source>
        <dbReference type="Pfam" id="PF06114"/>
    </source>
</evidence>
<dbReference type="RefSeq" id="WP_151106000.1">
    <property type="nucleotide sequence ID" value="NZ_WAEM01000001.1"/>
</dbReference>
<feature type="domain" description="IrrE N-terminal-like" evidence="1">
    <location>
        <begin position="31"/>
        <end position="164"/>
    </location>
</feature>
<accession>A0A7J5AJM0</accession>
<dbReference type="AlphaFoldDB" id="A0A7J5AJM0"/>